<dbReference type="NCBIfam" id="NF009435">
    <property type="entry name" value="PRK12794.1"/>
    <property type="match status" value="1"/>
</dbReference>
<proteinExistence type="predicted"/>
<dbReference type="GO" id="GO:0044781">
    <property type="term" value="P:bacterial-type flagellum organization"/>
    <property type="evidence" value="ECO:0007669"/>
    <property type="project" value="InterPro"/>
</dbReference>
<keyword evidence="1" id="KW-0282">Flagellum</keyword>
<dbReference type="AlphaFoldDB" id="A0A4V3V0W5"/>
<dbReference type="EMBL" id="SSND01000001">
    <property type="protein sequence ID" value="THD85532.1"/>
    <property type="molecule type" value="Genomic_DNA"/>
</dbReference>
<evidence type="ECO:0000313" key="2">
    <source>
        <dbReference type="Proteomes" id="UP000309450"/>
    </source>
</evidence>
<keyword evidence="1" id="KW-0969">Cilium</keyword>
<dbReference type="Pfam" id="PF07309">
    <property type="entry name" value="FlaF"/>
    <property type="match status" value="1"/>
</dbReference>
<name>A0A4V3V0W5_9RHOB</name>
<dbReference type="InterPro" id="IPR010845">
    <property type="entry name" value="FlaF"/>
</dbReference>
<sequence>MTSTQTLSPAYGRPDIGLRSPRSIEYDLIARVTQRLRSAWEARKQDFAALAAALHDNNRLWSTLAADVAEPGNGLPAALRAQLFYLFQFTAEHSRAVLNDGASAEVLIDINTAVMRGLRGTGPEGGA</sequence>
<dbReference type="Proteomes" id="UP000309450">
    <property type="component" value="Unassembled WGS sequence"/>
</dbReference>
<dbReference type="RefSeq" id="WP_136393904.1">
    <property type="nucleotide sequence ID" value="NZ_SSND01000001.1"/>
</dbReference>
<organism evidence="1 2">
    <name type="scientific">Aliigemmobacter aestuarii</name>
    <dbReference type="NCBI Taxonomy" id="1445661"/>
    <lineage>
        <taxon>Bacteria</taxon>
        <taxon>Pseudomonadati</taxon>
        <taxon>Pseudomonadota</taxon>
        <taxon>Alphaproteobacteria</taxon>
        <taxon>Rhodobacterales</taxon>
        <taxon>Paracoccaceae</taxon>
        <taxon>Aliigemmobacter</taxon>
    </lineage>
</organism>
<reference evidence="1 2" key="1">
    <citation type="submission" date="2019-04" db="EMBL/GenBank/DDBJ databases">
        <title>Draft genome sequence of Gemmobacter aestuarii sp. nov.</title>
        <authorList>
            <person name="Hameed A."/>
            <person name="Lin S.-Y."/>
            <person name="Shahina M."/>
            <person name="Lai W.-A."/>
            <person name="Young C.-C."/>
        </authorList>
    </citation>
    <scope>NUCLEOTIDE SEQUENCE [LARGE SCALE GENOMIC DNA]</scope>
    <source>
        <strain evidence="1 2">CC-PW-75</strain>
    </source>
</reference>
<evidence type="ECO:0000313" key="1">
    <source>
        <dbReference type="EMBL" id="THD85532.1"/>
    </source>
</evidence>
<gene>
    <name evidence="1" type="primary">flaF</name>
    <name evidence="1" type="ORF">E7811_07515</name>
</gene>
<protein>
    <submittedName>
        <fullName evidence="1">Flagellar biosynthesis regulator FlaF</fullName>
    </submittedName>
</protein>
<accession>A0A4V3V0W5</accession>
<keyword evidence="2" id="KW-1185">Reference proteome</keyword>
<keyword evidence="1" id="KW-0966">Cell projection</keyword>
<comment type="caution">
    <text evidence="1">The sequence shown here is derived from an EMBL/GenBank/DDBJ whole genome shotgun (WGS) entry which is preliminary data.</text>
</comment>
<dbReference type="OrthoDB" id="9808944at2"/>